<reference evidence="12" key="1">
    <citation type="submission" date="2018-05" db="EMBL/GenBank/DDBJ databases">
        <authorList>
            <person name="Lanie J.A."/>
            <person name="Ng W.-L."/>
            <person name="Kazmierczak K.M."/>
            <person name="Andrzejewski T.M."/>
            <person name="Davidsen T.M."/>
            <person name="Wayne K.J."/>
            <person name="Tettelin H."/>
            <person name="Glass J.I."/>
            <person name="Rusch D."/>
            <person name="Podicherti R."/>
            <person name="Tsui H.-C.T."/>
            <person name="Winkler M.E."/>
        </authorList>
    </citation>
    <scope>NUCLEOTIDE SEQUENCE</scope>
</reference>
<evidence type="ECO:0000256" key="7">
    <source>
        <dbReference type="ARBA" id="ARBA00023077"/>
    </source>
</evidence>
<evidence type="ECO:0008006" key="13">
    <source>
        <dbReference type="Google" id="ProtNLM"/>
    </source>
</evidence>
<dbReference type="Gene3D" id="2.40.170.20">
    <property type="entry name" value="TonB-dependent receptor, beta-barrel domain"/>
    <property type="match status" value="1"/>
</dbReference>
<organism evidence="12">
    <name type="scientific">marine metagenome</name>
    <dbReference type="NCBI Taxonomy" id="408172"/>
    <lineage>
        <taxon>unclassified sequences</taxon>
        <taxon>metagenomes</taxon>
        <taxon>ecological metagenomes</taxon>
    </lineage>
</organism>
<dbReference type="CDD" id="cd01347">
    <property type="entry name" value="ligand_gated_channel"/>
    <property type="match status" value="1"/>
</dbReference>
<dbReference type="SUPFAM" id="SSF49464">
    <property type="entry name" value="Carboxypeptidase regulatory domain-like"/>
    <property type="match status" value="1"/>
</dbReference>
<dbReference type="Pfam" id="PF07715">
    <property type="entry name" value="Plug"/>
    <property type="match status" value="1"/>
</dbReference>
<name>A0A381N609_9ZZZZ</name>
<keyword evidence="2" id="KW-0813">Transport</keyword>
<dbReference type="GO" id="GO:0009279">
    <property type="term" value="C:cell outer membrane"/>
    <property type="evidence" value="ECO:0007669"/>
    <property type="project" value="UniProtKB-SubCell"/>
</dbReference>
<dbReference type="InterPro" id="IPR000531">
    <property type="entry name" value="Beta-barrel_TonB"/>
</dbReference>
<feature type="domain" description="TonB-dependent receptor plug" evidence="11">
    <location>
        <begin position="125"/>
        <end position="235"/>
    </location>
</feature>
<comment type="subcellular location">
    <subcellularLocation>
        <location evidence="1">Cell outer membrane</location>
        <topology evidence="1">Multi-pass membrane protein</topology>
    </subcellularLocation>
</comment>
<dbReference type="PANTHER" id="PTHR32552">
    <property type="entry name" value="FERRICHROME IRON RECEPTOR-RELATED"/>
    <property type="match status" value="1"/>
</dbReference>
<dbReference type="Pfam" id="PF00593">
    <property type="entry name" value="TonB_dep_Rec_b-barrel"/>
    <property type="match status" value="1"/>
</dbReference>
<keyword evidence="8" id="KW-0472">Membrane</keyword>
<keyword evidence="6" id="KW-0406">Ion transport</keyword>
<dbReference type="SUPFAM" id="SSF56935">
    <property type="entry name" value="Porins"/>
    <property type="match status" value="1"/>
</dbReference>
<dbReference type="InterPro" id="IPR008969">
    <property type="entry name" value="CarboxyPept-like_regulatory"/>
</dbReference>
<dbReference type="InterPro" id="IPR036942">
    <property type="entry name" value="Beta-barrel_TonB_sf"/>
</dbReference>
<dbReference type="Gene3D" id="2.60.40.1120">
    <property type="entry name" value="Carboxypeptidase-like, regulatory domain"/>
    <property type="match status" value="1"/>
</dbReference>
<dbReference type="InterPro" id="IPR037066">
    <property type="entry name" value="Plug_dom_sf"/>
</dbReference>
<dbReference type="Gene3D" id="2.170.130.10">
    <property type="entry name" value="TonB-dependent receptor, plug domain"/>
    <property type="match status" value="1"/>
</dbReference>
<keyword evidence="5" id="KW-0408">Iron</keyword>
<proteinExistence type="predicted"/>
<evidence type="ECO:0000256" key="5">
    <source>
        <dbReference type="ARBA" id="ARBA00023004"/>
    </source>
</evidence>
<keyword evidence="7" id="KW-0798">TonB box</keyword>
<evidence type="ECO:0000259" key="11">
    <source>
        <dbReference type="Pfam" id="PF07715"/>
    </source>
</evidence>
<evidence type="ECO:0000256" key="2">
    <source>
        <dbReference type="ARBA" id="ARBA00022448"/>
    </source>
</evidence>
<dbReference type="InterPro" id="IPR012910">
    <property type="entry name" value="Plug_dom"/>
</dbReference>
<accession>A0A381N609</accession>
<sequence>MFAVSLLLSLIVGITVPITEDQVGQGTIRGAILDETGAVIPGATVTVTNSVTDVSTSAVSDQQGRFEFPAVVAGTYEVTALLPGFRAETVIVTVVADGTPTLDITLEILPLAESVTVTRTLQDRSAVPAAVTVIAGDEIQFAQRQEALAETLRGIPGLFAENRRNFSLAGGVQATIRAPMVGFGMRGIQVFQDGIPLTTADGTTQPTNLDLGSAGRLEVIRGPNSVLYGNAAGGVLSLWTAFPSSRRFEIQPDIQFGSNGYQRQQVKVHGTSGQTSYLVNANRFETDGFRQHSKAEVRRANLVVRRAVSSNTELRGMFNLFDMPFGESASTLNESDARNNPKSVRGLAITQGWGEAATQGQGGVTLEHAFSGGQVLRATGWAAWRDLYNPIPFRIIDLSRNAGGFRSEITGGRQAGSVPIHWTTGFDISYQRDNRSEFGNAGVPTGGSSAERGSLRVKQLEEVRSLAPFAQVTLTLHPRWLATAGVRYDYYDFNATDSFLTDGNQSGGRTLDAVSPMAGVTFAASDELNLYTNFSTAYQTPTTVELSNKPTGEGGFNENLNPEDLRSFEVGARGTGGEGRVRYEVAAYFSTLNNAFVELQRLDEQTYFQNAGESSRNGLEARVDWAPIPRMNAYASYTYQDFEFVRFQTDDKNFSGNIEPGAPPHQLFLGGSYETLFGLRSVGQFRWVDAFPVNNANTASNWSYEVVDLRFGWDGEWNNVALQPFFGIDNLFDKRYNASTIPNAFGSRYYEPAPGREVYVGLRIGGGLQ</sequence>
<dbReference type="PANTHER" id="PTHR32552:SF81">
    <property type="entry name" value="TONB-DEPENDENT OUTER MEMBRANE RECEPTOR"/>
    <property type="match status" value="1"/>
</dbReference>
<dbReference type="Pfam" id="PF13620">
    <property type="entry name" value="CarboxypepD_reg"/>
    <property type="match status" value="1"/>
</dbReference>
<evidence type="ECO:0000256" key="4">
    <source>
        <dbReference type="ARBA" id="ARBA00022692"/>
    </source>
</evidence>
<evidence type="ECO:0000256" key="1">
    <source>
        <dbReference type="ARBA" id="ARBA00004571"/>
    </source>
</evidence>
<dbReference type="EMBL" id="UINC01000101">
    <property type="protein sequence ID" value="SUZ49078.1"/>
    <property type="molecule type" value="Genomic_DNA"/>
</dbReference>
<gene>
    <name evidence="12" type="ORF">METZ01_LOCUS1932</name>
</gene>
<evidence type="ECO:0000256" key="8">
    <source>
        <dbReference type="ARBA" id="ARBA00023136"/>
    </source>
</evidence>
<evidence type="ECO:0000256" key="3">
    <source>
        <dbReference type="ARBA" id="ARBA00022496"/>
    </source>
</evidence>
<feature type="domain" description="TonB-dependent receptor-like beta-barrel" evidence="10">
    <location>
        <begin position="354"/>
        <end position="731"/>
    </location>
</feature>
<keyword evidence="9" id="KW-0998">Cell outer membrane</keyword>
<evidence type="ECO:0000256" key="9">
    <source>
        <dbReference type="ARBA" id="ARBA00023237"/>
    </source>
</evidence>
<evidence type="ECO:0000256" key="6">
    <source>
        <dbReference type="ARBA" id="ARBA00023065"/>
    </source>
</evidence>
<dbReference type="InterPro" id="IPR039426">
    <property type="entry name" value="TonB-dep_rcpt-like"/>
</dbReference>
<dbReference type="AlphaFoldDB" id="A0A381N609"/>
<dbReference type="GO" id="GO:0006826">
    <property type="term" value="P:iron ion transport"/>
    <property type="evidence" value="ECO:0007669"/>
    <property type="project" value="UniProtKB-KW"/>
</dbReference>
<evidence type="ECO:0000313" key="12">
    <source>
        <dbReference type="EMBL" id="SUZ49078.1"/>
    </source>
</evidence>
<protein>
    <recommendedName>
        <fullName evidence="13">TonB-dependent receptor plug domain-containing protein</fullName>
    </recommendedName>
</protein>
<evidence type="ECO:0000259" key="10">
    <source>
        <dbReference type="Pfam" id="PF00593"/>
    </source>
</evidence>
<keyword evidence="4" id="KW-0812">Transmembrane</keyword>
<dbReference type="PROSITE" id="PS52016">
    <property type="entry name" value="TONB_DEPENDENT_REC_3"/>
    <property type="match status" value="1"/>
</dbReference>
<keyword evidence="3" id="KW-0410">Iron transport</keyword>